<dbReference type="RefSeq" id="WP_130597605.1">
    <property type="nucleotide sequence ID" value="NZ_CP036200.1"/>
</dbReference>
<keyword evidence="10 11" id="KW-0413">Isomerase</keyword>
<keyword evidence="1 11" id="KW-0540">Nuclease</keyword>
<keyword evidence="8 11" id="KW-0238">DNA-binding</keyword>
<sequence>MLVTQAPIKQLLQHWQQQGLLTPLDRHFALELTRLQSRNEEVDADTQQQQESLQLLICALLSQRLSSQHTCLVINSINLENPLGENLFSASTNTPSCQISVNHQQLEQLISEFSFVGQSGDNKPLILELGRLYLNKYHYFETQVAAKLLALSQSHFQLDIASTRRDLDILFPVDSSSPTQGFNWQKIATATALTQALAVITGGPGTGKTTTVTKLLLLLLSQQSLTMKLVAPTGKAAARLTESIKGSKARLKGKLGDNQRLIDALNAIPEEASTLHRLLGVIPHSHRFRHHADNPLRLDLLVIDEASMVDLPMMHKIVSALPANARLILLGDQDQLASVEAGAVLADICLGLRNTQVNQSFNGESQGQINDAWAMRYSANQAKLIAELTGEDVSQYQVAQQNSFGDSLCMLRHSHRFVGDAGIGKLATAVNQADVRQIRQVIRRNYPELVWFQHQINDANAIAASDNAGKSELLEFACSAYQPYLDMIGHNQNVFSSLALSEGATDQAVNEHAANEQPAIYTSEQIIDSYNQFRLLCAMRSGQYGVDGINASMTLALQQKQLLKPQQEFYLGRPIIIQSNDYNLGLFNGDIGLILQDDANPSRLMAHFIQADGSILKVLPARLPKHDTCFAMTVHKSQGSEFDCVAFVLPAMPTTSQWQLLTKELVYTAITRAKSYFYCLGTAKVFERASTNITLRSSGLGERLWG</sequence>
<dbReference type="GO" id="GO:0043139">
    <property type="term" value="F:5'-3' DNA helicase activity"/>
    <property type="evidence" value="ECO:0007669"/>
    <property type="project" value="UniProtKB-UniRule"/>
</dbReference>
<evidence type="ECO:0000313" key="15">
    <source>
        <dbReference type="Proteomes" id="UP000291106"/>
    </source>
</evidence>
<keyword evidence="2 11" id="KW-0547">Nucleotide-binding</keyword>
<proteinExistence type="inferred from homology"/>
<keyword evidence="3 11" id="KW-0227">DNA damage</keyword>
<evidence type="ECO:0000259" key="12">
    <source>
        <dbReference type="Pfam" id="PF13538"/>
    </source>
</evidence>
<dbReference type="PANTHER" id="PTHR43788">
    <property type="entry name" value="DNA2/NAM7 HELICASE FAMILY MEMBER"/>
    <property type="match status" value="1"/>
</dbReference>
<name>A0A411PDN0_9GAMM</name>
<dbReference type="GO" id="GO:0008854">
    <property type="term" value="F:exodeoxyribonuclease V activity"/>
    <property type="evidence" value="ECO:0007669"/>
    <property type="project" value="InterPro"/>
</dbReference>
<keyword evidence="6 11" id="KW-0269">Exonuclease</keyword>
<dbReference type="Gene3D" id="3.40.50.300">
    <property type="entry name" value="P-loop containing nucleotide triphosphate hydrolases"/>
    <property type="match status" value="3"/>
</dbReference>
<gene>
    <name evidence="11 14" type="primary">recD</name>
    <name evidence="14" type="ORF">EXU30_02185</name>
</gene>
<dbReference type="Pfam" id="PF21185">
    <property type="entry name" value="RecD_N"/>
    <property type="match status" value="1"/>
</dbReference>
<dbReference type="PANTHER" id="PTHR43788:SF6">
    <property type="entry name" value="DNA HELICASE B"/>
    <property type="match status" value="1"/>
</dbReference>
<evidence type="ECO:0000256" key="11">
    <source>
        <dbReference type="HAMAP-Rule" id="MF_01487"/>
    </source>
</evidence>
<dbReference type="EC" id="5.6.2.3" evidence="11"/>
<dbReference type="Pfam" id="PF13538">
    <property type="entry name" value="UvrD_C_2"/>
    <property type="match status" value="1"/>
</dbReference>
<dbReference type="SUPFAM" id="SSF52540">
    <property type="entry name" value="P-loop containing nucleoside triphosphate hydrolases"/>
    <property type="match status" value="2"/>
</dbReference>
<comment type="similarity">
    <text evidence="11">Belongs to the RecD family.</text>
</comment>
<dbReference type="GO" id="GO:0000724">
    <property type="term" value="P:double-strand break repair via homologous recombination"/>
    <property type="evidence" value="ECO:0007669"/>
    <property type="project" value="UniProtKB-UniRule"/>
</dbReference>
<dbReference type="InterPro" id="IPR027785">
    <property type="entry name" value="UvrD-like_helicase_C"/>
</dbReference>
<comment type="function">
    <text evidence="11">A helicase/nuclease that prepares dsDNA breaks (DSB) for recombinational DNA repair. Binds to DSBs and unwinds DNA via a highly rapid and processive ATP-dependent bidirectional helicase activity. Unwinds dsDNA until it encounters a Chi (crossover hotspot instigator) sequence from the 3' direction. Cuts ssDNA a few nucleotides 3' to the Chi site. The properties and activities of the enzyme are changed at Chi. The Chi-altered holoenzyme produces a long 3'-ssDNA overhang and facilitates RecA-binding to the ssDNA for homologous DNA recombination and repair. Holoenzyme degrades any linearized DNA that is unable to undergo homologous recombination. In the holoenzyme this subunit has ssDNA-dependent ATPase and 5'-3' helicase activity. When added to pre-assembled RecBC greatly stimulates nuclease activity and augments holoenzyme processivity. Negatively regulates the RecA-loading ability of RecBCD.</text>
</comment>
<evidence type="ECO:0000256" key="2">
    <source>
        <dbReference type="ARBA" id="ARBA00022741"/>
    </source>
</evidence>
<dbReference type="Gene3D" id="1.10.10.1020">
    <property type="entry name" value="RecBCD complex, subunit RecD, N-terminal domain"/>
    <property type="match status" value="1"/>
</dbReference>
<keyword evidence="15" id="KW-1185">Reference proteome</keyword>
<protein>
    <recommendedName>
        <fullName evidence="11">RecBCD enzyme subunit RecD</fullName>
        <ecNumber evidence="11">5.6.2.3</ecNumber>
    </recommendedName>
    <alternativeName>
        <fullName evidence="11">DNA 5'-3' helicase subunit RecD</fullName>
    </alternativeName>
    <alternativeName>
        <fullName evidence="11">Exonuclease V subunit RecD</fullName>
        <shortName evidence="11">ExoV subunit RecD</shortName>
    </alternativeName>
    <alternativeName>
        <fullName evidence="11">Helicase/nuclease RecBCD subunit RecD</fullName>
    </alternativeName>
</protein>
<dbReference type="GO" id="GO:0016887">
    <property type="term" value="F:ATP hydrolysis activity"/>
    <property type="evidence" value="ECO:0007669"/>
    <property type="project" value="RHEA"/>
</dbReference>
<evidence type="ECO:0000256" key="6">
    <source>
        <dbReference type="ARBA" id="ARBA00022839"/>
    </source>
</evidence>
<dbReference type="Proteomes" id="UP000291106">
    <property type="component" value="Chromosome"/>
</dbReference>
<comment type="subunit">
    <text evidence="11">Heterotrimer of RecB, RecC and RecD. All subunits contribute to DNA-binding.</text>
</comment>
<organism evidence="14 15">
    <name type="scientific">Shewanella maritima</name>
    <dbReference type="NCBI Taxonomy" id="2520507"/>
    <lineage>
        <taxon>Bacteria</taxon>
        <taxon>Pseudomonadati</taxon>
        <taxon>Pseudomonadota</taxon>
        <taxon>Gammaproteobacteria</taxon>
        <taxon>Alteromonadales</taxon>
        <taxon>Shewanellaceae</taxon>
        <taxon>Shewanella</taxon>
    </lineage>
</organism>
<evidence type="ECO:0000313" key="14">
    <source>
        <dbReference type="EMBL" id="QBF81631.1"/>
    </source>
</evidence>
<comment type="miscellaneous">
    <text evidence="11">In the RecBCD complex, RecB has a slow 3'-5' helicase, an exonuclease activity and loads RecA onto ssDNA, RecD has a fast 5'-3' helicase activity, while RecC stimulates the ATPase and processivity of the RecB helicase and contributes to recognition of the Chi site.</text>
</comment>
<evidence type="ECO:0000256" key="5">
    <source>
        <dbReference type="ARBA" id="ARBA00022806"/>
    </source>
</evidence>
<keyword evidence="4 11" id="KW-0378">Hydrolase</keyword>
<accession>A0A411PDN0</accession>
<dbReference type="FunFam" id="3.40.50.300:FF:000912">
    <property type="entry name" value="RecBCD enzyme subunit RecD"/>
    <property type="match status" value="1"/>
</dbReference>
<dbReference type="NCBIfam" id="TIGR01447">
    <property type="entry name" value="recD"/>
    <property type="match status" value="1"/>
</dbReference>
<dbReference type="HAMAP" id="MF_01487">
    <property type="entry name" value="RecD"/>
    <property type="match status" value="1"/>
</dbReference>
<dbReference type="InterPro" id="IPR006344">
    <property type="entry name" value="RecD"/>
</dbReference>
<evidence type="ECO:0000256" key="7">
    <source>
        <dbReference type="ARBA" id="ARBA00022840"/>
    </source>
</evidence>
<dbReference type="Pfam" id="PF13245">
    <property type="entry name" value="AAA_19"/>
    <property type="match status" value="1"/>
</dbReference>
<dbReference type="InterPro" id="IPR041851">
    <property type="entry name" value="RecD_N_sf"/>
</dbReference>
<feature type="binding site" evidence="11">
    <location>
        <begin position="202"/>
        <end position="209"/>
    </location>
    <ligand>
        <name>ATP</name>
        <dbReference type="ChEBI" id="CHEBI:30616"/>
    </ligand>
</feature>
<evidence type="ECO:0000256" key="9">
    <source>
        <dbReference type="ARBA" id="ARBA00023204"/>
    </source>
</evidence>
<dbReference type="InterPro" id="IPR027417">
    <property type="entry name" value="P-loop_NTPase"/>
</dbReference>
<evidence type="ECO:0000256" key="1">
    <source>
        <dbReference type="ARBA" id="ARBA00022722"/>
    </source>
</evidence>
<evidence type="ECO:0000256" key="10">
    <source>
        <dbReference type="ARBA" id="ARBA00023235"/>
    </source>
</evidence>
<keyword evidence="9 11" id="KW-0234">DNA repair</keyword>
<dbReference type="GO" id="GO:0009338">
    <property type="term" value="C:exodeoxyribonuclease V complex"/>
    <property type="evidence" value="ECO:0007669"/>
    <property type="project" value="InterPro"/>
</dbReference>
<keyword evidence="7 11" id="KW-0067">ATP-binding</keyword>
<dbReference type="EMBL" id="CP036200">
    <property type="protein sequence ID" value="QBF81631.1"/>
    <property type="molecule type" value="Genomic_DNA"/>
</dbReference>
<feature type="domain" description="RecBCD enzyme subunit RecD N-terminal" evidence="13">
    <location>
        <begin position="17"/>
        <end position="133"/>
    </location>
</feature>
<keyword evidence="5 11" id="KW-0347">Helicase</keyword>
<reference evidence="14 15" key="1">
    <citation type="submission" date="2019-02" db="EMBL/GenBank/DDBJ databases">
        <title>Shewanella sp. D4-2 isolated from Dokdo Island.</title>
        <authorList>
            <person name="Baek K."/>
        </authorList>
    </citation>
    <scope>NUCLEOTIDE SEQUENCE [LARGE SCALE GENOMIC DNA]</scope>
    <source>
        <strain evidence="14 15">D4-2</strain>
    </source>
</reference>
<evidence type="ECO:0000256" key="8">
    <source>
        <dbReference type="ARBA" id="ARBA00023125"/>
    </source>
</evidence>
<dbReference type="KEGG" id="smai:EXU30_02185"/>
<evidence type="ECO:0000259" key="13">
    <source>
        <dbReference type="Pfam" id="PF21185"/>
    </source>
</evidence>
<dbReference type="OrthoDB" id="9803432at2"/>
<comment type="catalytic activity">
    <reaction evidence="11">
        <text>ATP + H2O = ADP + phosphate + H(+)</text>
        <dbReference type="Rhea" id="RHEA:13065"/>
        <dbReference type="ChEBI" id="CHEBI:15377"/>
        <dbReference type="ChEBI" id="CHEBI:15378"/>
        <dbReference type="ChEBI" id="CHEBI:30616"/>
        <dbReference type="ChEBI" id="CHEBI:43474"/>
        <dbReference type="ChEBI" id="CHEBI:456216"/>
        <dbReference type="EC" id="5.6.2.3"/>
    </reaction>
</comment>
<dbReference type="GO" id="GO:0005524">
    <property type="term" value="F:ATP binding"/>
    <property type="evidence" value="ECO:0007669"/>
    <property type="project" value="UniProtKB-UniRule"/>
</dbReference>
<feature type="domain" description="UvrD-like helicase C-terminal" evidence="12">
    <location>
        <begin position="629"/>
        <end position="676"/>
    </location>
</feature>
<dbReference type="CDD" id="cd17933">
    <property type="entry name" value="DEXSc_RecD-like"/>
    <property type="match status" value="1"/>
</dbReference>
<dbReference type="GO" id="GO:0017116">
    <property type="term" value="F:single-stranded DNA helicase activity"/>
    <property type="evidence" value="ECO:0007669"/>
    <property type="project" value="TreeGrafter"/>
</dbReference>
<dbReference type="InterPro" id="IPR050534">
    <property type="entry name" value="Coronavir_polyprotein_1ab"/>
</dbReference>
<dbReference type="CDD" id="cd18809">
    <property type="entry name" value="SF1_C_RecD"/>
    <property type="match status" value="1"/>
</dbReference>
<dbReference type="AlphaFoldDB" id="A0A411PDN0"/>
<evidence type="ECO:0000256" key="4">
    <source>
        <dbReference type="ARBA" id="ARBA00022801"/>
    </source>
</evidence>
<dbReference type="InterPro" id="IPR049550">
    <property type="entry name" value="RecD_N"/>
</dbReference>
<evidence type="ECO:0000256" key="3">
    <source>
        <dbReference type="ARBA" id="ARBA00022763"/>
    </source>
</evidence>
<dbReference type="GO" id="GO:0003677">
    <property type="term" value="F:DNA binding"/>
    <property type="evidence" value="ECO:0007669"/>
    <property type="project" value="UniProtKB-UniRule"/>
</dbReference>